<accession>A0ABM6HVS1</accession>
<dbReference type="InterPro" id="IPR010146">
    <property type="entry name" value="CRISPR-assoc_prot_Csn2-typ"/>
</dbReference>
<proteinExistence type="predicted"/>
<dbReference type="EMBL" id="CP016331">
    <property type="protein sequence ID" value="AQN80469.1"/>
    <property type="molecule type" value="Genomic_DNA"/>
</dbReference>
<organism evidence="1 2">
    <name type="scientific">Leuconostoc garlicum</name>
    <dbReference type="NCBI Taxonomy" id="255248"/>
    <lineage>
        <taxon>Bacteria</taxon>
        <taxon>Bacillati</taxon>
        <taxon>Bacillota</taxon>
        <taxon>Bacilli</taxon>
        <taxon>Lactobacillales</taxon>
        <taxon>Lactobacillaceae</taxon>
        <taxon>Leuconostoc</taxon>
    </lineage>
</organism>
<dbReference type="RefSeq" id="WP_312186392.1">
    <property type="nucleotide sequence ID" value="NZ_CP016331.1"/>
</dbReference>
<evidence type="ECO:0000313" key="2">
    <source>
        <dbReference type="Proteomes" id="UP000188147"/>
    </source>
</evidence>
<protein>
    <submittedName>
        <fullName evidence="1">Uncharacterized protein</fullName>
    </submittedName>
</protein>
<dbReference type="Pfam" id="PF09711">
    <property type="entry name" value="Cas_Csn2"/>
    <property type="match status" value="1"/>
</dbReference>
<keyword evidence="2" id="KW-1185">Reference proteome</keyword>
<dbReference type="Proteomes" id="UP000188147">
    <property type="component" value="Plasmid unnamed2"/>
</dbReference>
<name>A0ABM6HVS1_9LACO</name>
<geneLocation type="plasmid" evidence="1 2">
    <name>unnamed2</name>
</geneLocation>
<gene>
    <name evidence="1" type="ORF">A9176_08595</name>
</gene>
<dbReference type="Gene3D" id="6.10.250.2340">
    <property type="match status" value="1"/>
</dbReference>
<evidence type="ECO:0000313" key="1">
    <source>
        <dbReference type="EMBL" id="AQN80469.1"/>
    </source>
</evidence>
<sequence>MTRITKAQLDNIITDLLLPNYSKLNLRDKADLYAIVGGLIEWGELDKRRRRQLRKLAFEGFDRDLSEELKSILFALIAHYKKTCNYIKLSICGLQTYMLFSYGADVNSATTLKLIYKDIEDQINQEPEVKSEIKHLLNVLLY</sequence>
<reference evidence="1 2" key="1">
    <citation type="submission" date="2016-06" db="EMBL/GenBank/DDBJ databases">
        <authorList>
            <person name="Kim H.J."/>
        </authorList>
    </citation>
    <scope>NUCLEOTIDE SEQUENCE [LARGE SCALE GENOMIC DNA]</scope>
    <source>
        <strain evidence="1 2">KFRI01</strain>
        <plasmid evidence="1 2">unnamed2</plasmid>
    </source>
</reference>
<keyword evidence="1" id="KW-0614">Plasmid</keyword>